<organism evidence="1 2">
    <name type="scientific">Puccinia striiformis f. sp. tritici</name>
    <dbReference type="NCBI Taxonomy" id="168172"/>
    <lineage>
        <taxon>Eukaryota</taxon>
        <taxon>Fungi</taxon>
        <taxon>Dikarya</taxon>
        <taxon>Basidiomycota</taxon>
        <taxon>Pucciniomycotina</taxon>
        <taxon>Pucciniomycetes</taxon>
        <taxon>Pucciniales</taxon>
        <taxon>Pucciniaceae</taxon>
        <taxon>Puccinia</taxon>
    </lineage>
</organism>
<reference evidence="2" key="2">
    <citation type="journal article" date="2018" name="Mol. Plant Microbe Interact.">
        <title>Genome sequence resources for the wheat stripe rust pathogen (Puccinia striiformis f. sp. tritici) and the barley stripe rust pathogen (Puccinia striiformis f. sp. hordei).</title>
        <authorList>
            <person name="Xia C."/>
            <person name="Wang M."/>
            <person name="Yin C."/>
            <person name="Cornejo O.E."/>
            <person name="Hulbert S.H."/>
            <person name="Chen X."/>
        </authorList>
    </citation>
    <scope>NUCLEOTIDE SEQUENCE [LARGE SCALE GENOMIC DNA]</scope>
    <source>
        <strain evidence="2">93-210</strain>
    </source>
</reference>
<keyword evidence="2" id="KW-1185">Reference proteome</keyword>
<comment type="caution">
    <text evidence="1">The sequence shown here is derived from an EMBL/GenBank/DDBJ whole genome shotgun (WGS) entry which is preliminary data.</text>
</comment>
<evidence type="ECO:0000313" key="1">
    <source>
        <dbReference type="EMBL" id="KAI7941997.1"/>
    </source>
</evidence>
<accession>A0ACC0DZ29</accession>
<gene>
    <name evidence="1" type="ORF">MJO28_012024</name>
</gene>
<sequence length="214" mass="23507">MPSNLRTLSASVPLLEADDIRTAGKPIFESHSLDVLSLDSWRTRTGASSQDHSRPTPGTFPTTHPTPAATTQPPTLTTQPPVPSIQPTGDATAQPAANATTANPPPATPTPGPSNANTPFPKIRPEGNPPRFHPIFPVGCPIHVPIPRVPRSETEENYFDPSRSERPDEHSPVPINFHLEKDWTAGRWLRYKAMRTFELEPRPMRHPIVERPAT</sequence>
<protein>
    <submittedName>
        <fullName evidence="1">Uncharacterized protein</fullName>
    </submittedName>
</protein>
<proteinExistence type="predicted"/>
<dbReference type="EMBL" id="CM045876">
    <property type="protein sequence ID" value="KAI7941997.1"/>
    <property type="molecule type" value="Genomic_DNA"/>
</dbReference>
<dbReference type="Proteomes" id="UP001060170">
    <property type="component" value="Chromosome 12"/>
</dbReference>
<reference evidence="1 2" key="3">
    <citation type="journal article" date="2022" name="Microbiol. Spectr.">
        <title>Folding features and dynamics of 3D genome architecture in plant fungal pathogens.</title>
        <authorList>
            <person name="Xia C."/>
        </authorList>
    </citation>
    <scope>NUCLEOTIDE SEQUENCE [LARGE SCALE GENOMIC DNA]</scope>
    <source>
        <strain evidence="1 2">93-210</strain>
    </source>
</reference>
<name>A0ACC0DZ29_9BASI</name>
<evidence type="ECO:0000313" key="2">
    <source>
        <dbReference type="Proteomes" id="UP001060170"/>
    </source>
</evidence>
<reference evidence="2" key="1">
    <citation type="journal article" date="2018" name="BMC Genomics">
        <title>Genomic insights into host adaptation between the wheat stripe rust pathogen (Puccinia striiformis f. sp. tritici) and the barley stripe rust pathogen (Puccinia striiformis f. sp. hordei).</title>
        <authorList>
            <person name="Xia C."/>
            <person name="Wang M."/>
            <person name="Yin C."/>
            <person name="Cornejo O.E."/>
            <person name="Hulbert S.H."/>
            <person name="Chen X."/>
        </authorList>
    </citation>
    <scope>NUCLEOTIDE SEQUENCE [LARGE SCALE GENOMIC DNA]</scope>
    <source>
        <strain evidence="2">93-210</strain>
    </source>
</reference>